<keyword evidence="8" id="KW-1185">Reference proteome</keyword>
<dbReference type="PROSITE" id="PS51096">
    <property type="entry name" value="PTS_EIIA_TYPE_4"/>
    <property type="match status" value="1"/>
</dbReference>
<dbReference type="RefSeq" id="WP_108924801.1">
    <property type="nucleotide sequence ID" value="NZ_CP029206.1"/>
</dbReference>
<evidence type="ECO:0000256" key="1">
    <source>
        <dbReference type="ARBA" id="ARBA00001113"/>
    </source>
</evidence>
<dbReference type="InterPro" id="IPR039643">
    <property type="entry name" value="DhaM"/>
</dbReference>
<accession>A0A2U8FKT9</accession>
<dbReference type="EMBL" id="CP029206">
    <property type="protein sequence ID" value="AWI51599.1"/>
    <property type="molecule type" value="Genomic_DNA"/>
</dbReference>
<evidence type="ECO:0000256" key="2">
    <source>
        <dbReference type="ARBA" id="ARBA00002788"/>
    </source>
</evidence>
<evidence type="ECO:0000256" key="5">
    <source>
        <dbReference type="ARBA" id="ARBA00046577"/>
    </source>
</evidence>
<comment type="subunit">
    <text evidence="5">Homodimer. The dihydroxyacetone kinase complex is composed of a homodimer of DhaM, a homodimer of DhaK and the subunit DhaL.</text>
</comment>
<protein>
    <recommendedName>
        <fullName evidence="3">phosphoenolpyruvate--glycerone phosphotransferase</fullName>
        <ecNumber evidence="3">2.7.1.121</ecNumber>
    </recommendedName>
</protein>
<name>A0A2U8FKT9_9PAST</name>
<evidence type="ECO:0000313" key="7">
    <source>
        <dbReference type="EMBL" id="AWI51599.1"/>
    </source>
</evidence>
<gene>
    <name evidence="7" type="ORF">DDU33_08945</name>
</gene>
<comment type="catalytic activity">
    <reaction evidence="1">
        <text>dihydroxyacetone + phosphoenolpyruvate = dihydroxyacetone phosphate + pyruvate</text>
        <dbReference type="Rhea" id="RHEA:18381"/>
        <dbReference type="ChEBI" id="CHEBI:15361"/>
        <dbReference type="ChEBI" id="CHEBI:16016"/>
        <dbReference type="ChEBI" id="CHEBI:57642"/>
        <dbReference type="ChEBI" id="CHEBI:58702"/>
        <dbReference type="EC" id="2.7.1.121"/>
    </reaction>
</comment>
<dbReference type="GO" id="GO:0047324">
    <property type="term" value="F:phosphoenolpyruvate-glycerone phosphotransferase activity"/>
    <property type="evidence" value="ECO:0007669"/>
    <property type="project" value="UniProtKB-EC"/>
</dbReference>
<dbReference type="InterPro" id="IPR012844">
    <property type="entry name" value="DhaM_N"/>
</dbReference>
<dbReference type="KEGG" id="apor:DDU33_08945"/>
<evidence type="ECO:0000256" key="3">
    <source>
        <dbReference type="ARBA" id="ARBA00012095"/>
    </source>
</evidence>
<sequence length="136" mass="13825">MVNLVLVSHSEKLAEGVAEITRQMAGHGCKIAVAAGIDDLNNPIGTDATKIMAAVEEVYSSDGVIIFVDLGSAILSAEIAIDLLDPEMAKNVVISYAALVEGAFAAAVSASSGDSLQVVLAEANAAAGLKLEQADK</sequence>
<dbReference type="EC" id="2.7.1.121" evidence="3"/>
<reference evidence="8" key="1">
    <citation type="submission" date="2018-05" db="EMBL/GenBank/DDBJ databases">
        <title>Complete genome sequence of Actinobacillus porcitonsillarum reference strain 9953L55 (CCUG 46996).</title>
        <authorList>
            <person name="Dona V."/>
            <person name="Perreten V."/>
        </authorList>
    </citation>
    <scope>NUCLEOTIDE SEQUENCE [LARGE SCALE GENOMIC DNA]</scope>
    <source>
        <strain evidence="8">9953L55</strain>
    </source>
</reference>
<keyword evidence="4" id="KW-0808">Transferase</keyword>
<evidence type="ECO:0000256" key="4">
    <source>
        <dbReference type="ARBA" id="ARBA00022679"/>
    </source>
</evidence>
<dbReference type="GO" id="GO:0019563">
    <property type="term" value="P:glycerol catabolic process"/>
    <property type="evidence" value="ECO:0007669"/>
    <property type="project" value="InterPro"/>
</dbReference>
<dbReference type="Pfam" id="PF03610">
    <property type="entry name" value="EIIA-man"/>
    <property type="match status" value="1"/>
</dbReference>
<dbReference type="PANTHER" id="PTHR38594:SF1">
    <property type="entry name" value="PEP-DEPENDENT DIHYDROXYACETONE KINASE, PHOSPHORYL DONOR SUBUNIT DHAM"/>
    <property type="match status" value="1"/>
</dbReference>
<dbReference type="InterPro" id="IPR004701">
    <property type="entry name" value="PTS_EIIA_man-typ"/>
</dbReference>
<dbReference type="Proteomes" id="UP000244920">
    <property type="component" value="Chromosome"/>
</dbReference>
<dbReference type="NCBIfam" id="TIGR02364">
    <property type="entry name" value="dha_pts"/>
    <property type="match status" value="1"/>
</dbReference>
<dbReference type="AlphaFoldDB" id="A0A2U8FKT9"/>
<organism evidence="7 8">
    <name type="scientific">Actinobacillus porcitonsillarum</name>
    <dbReference type="NCBI Taxonomy" id="189834"/>
    <lineage>
        <taxon>Bacteria</taxon>
        <taxon>Pseudomonadati</taxon>
        <taxon>Pseudomonadota</taxon>
        <taxon>Gammaproteobacteria</taxon>
        <taxon>Pasteurellales</taxon>
        <taxon>Pasteurellaceae</taxon>
        <taxon>Actinobacillus</taxon>
    </lineage>
</organism>
<evidence type="ECO:0000259" key="6">
    <source>
        <dbReference type="PROSITE" id="PS51096"/>
    </source>
</evidence>
<dbReference type="PANTHER" id="PTHR38594">
    <property type="entry name" value="PEP-DEPENDENT DIHYDROXYACETONE KINASE, PHOSPHORYL DONOR SUBUNIT DHAM"/>
    <property type="match status" value="1"/>
</dbReference>
<dbReference type="GO" id="GO:0009401">
    <property type="term" value="P:phosphoenolpyruvate-dependent sugar phosphotransferase system"/>
    <property type="evidence" value="ECO:0007669"/>
    <property type="project" value="InterPro"/>
</dbReference>
<dbReference type="InterPro" id="IPR036662">
    <property type="entry name" value="PTS_EIIA_man-typ_sf"/>
</dbReference>
<dbReference type="GO" id="GO:0016020">
    <property type="term" value="C:membrane"/>
    <property type="evidence" value="ECO:0007669"/>
    <property type="project" value="InterPro"/>
</dbReference>
<evidence type="ECO:0000313" key="8">
    <source>
        <dbReference type="Proteomes" id="UP000244920"/>
    </source>
</evidence>
<dbReference type="Gene3D" id="3.40.50.510">
    <property type="entry name" value="Phosphotransferase system, mannose-type IIA component"/>
    <property type="match status" value="1"/>
</dbReference>
<proteinExistence type="predicted"/>
<dbReference type="SUPFAM" id="SSF53062">
    <property type="entry name" value="PTS system fructose IIA component-like"/>
    <property type="match status" value="1"/>
</dbReference>
<comment type="function">
    <text evidence="2">Component of the dihydroxyacetone kinase complex, which is responsible for the phosphoenolpyruvate (PEP)-dependent phosphorylation of dihydroxyacetone. DhaM serves as the phosphoryl donor. Is phosphorylated by phosphoenolpyruvate in an EI- and HPr-dependent reaction, and a phosphorelay system on histidine residues finally leads to phosphoryl transfer to DhaL and dihydroxyacetone.</text>
</comment>
<feature type="domain" description="PTS EIIA type-4" evidence="6">
    <location>
        <begin position="1"/>
        <end position="136"/>
    </location>
</feature>